<dbReference type="Gene3D" id="1.20.1070.10">
    <property type="entry name" value="Rhodopsin 7-helix transmembrane proteins"/>
    <property type="match status" value="1"/>
</dbReference>
<evidence type="ECO:0000256" key="4">
    <source>
        <dbReference type="ARBA" id="ARBA00022692"/>
    </source>
</evidence>
<name>A0A3B3SIA1_9TELE</name>
<protein>
    <recommendedName>
        <fullName evidence="13">Trace amine-associated receptor 1</fullName>
    </recommendedName>
</protein>
<dbReference type="InterPro" id="IPR017452">
    <property type="entry name" value="GPCR_Rhodpsn_7TM"/>
</dbReference>
<proteinExistence type="inferred from homology"/>
<dbReference type="PRINTS" id="PR01830">
    <property type="entry name" value="TRACEAMINER"/>
</dbReference>
<dbReference type="PANTHER" id="PTHR24249">
    <property type="entry name" value="HISTAMINE RECEPTOR-RELATED G-PROTEIN COUPLED RECEPTOR"/>
    <property type="match status" value="1"/>
</dbReference>
<dbReference type="InterPro" id="IPR009133">
    <property type="entry name" value="TAAR1"/>
</dbReference>
<dbReference type="CDD" id="cd15314">
    <property type="entry name" value="7tmA_TAAR1"/>
    <property type="match status" value="1"/>
</dbReference>
<keyword evidence="9" id="KW-1015">Disulfide bond</keyword>
<dbReference type="PRINTS" id="PR01831">
    <property type="entry name" value="TRACEAMINE1R"/>
</dbReference>
<evidence type="ECO:0000256" key="12">
    <source>
        <dbReference type="ARBA" id="ARBA00023224"/>
    </source>
</evidence>
<evidence type="ECO:0000256" key="9">
    <source>
        <dbReference type="ARBA" id="ARBA00023157"/>
    </source>
</evidence>
<evidence type="ECO:0000259" key="16">
    <source>
        <dbReference type="PROSITE" id="PS50262"/>
    </source>
</evidence>
<dbReference type="FunFam" id="1.20.1070.10:FF:000030">
    <property type="entry name" value="trace amine-associated receptor 1"/>
    <property type="match status" value="1"/>
</dbReference>
<evidence type="ECO:0000256" key="13">
    <source>
        <dbReference type="ARBA" id="ARBA00039439"/>
    </source>
</evidence>
<keyword evidence="5" id="KW-0256">Endoplasmic reticulum</keyword>
<feature type="transmembrane region" description="Helical" evidence="15">
    <location>
        <begin position="63"/>
        <end position="88"/>
    </location>
</feature>
<keyword evidence="18" id="KW-1185">Reference proteome</keyword>
<evidence type="ECO:0000256" key="11">
    <source>
        <dbReference type="ARBA" id="ARBA00023180"/>
    </source>
</evidence>
<feature type="transmembrane region" description="Helical" evidence="15">
    <location>
        <begin position="252"/>
        <end position="271"/>
    </location>
</feature>
<dbReference type="STRING" id="1676925.ENSPKIP00000030457"/>
<evidence type="ECO:0000256" key="7">
    <source>
        <dbReference type="ARBA" id="ARBA00023040"/>
    </source>
</evidence>
<keyword evidence="8 15" id="KW-0472">Membrane</keyword>
<feature type="transmembrane region" description="Helical" evidence="15">
    <location>
        <begin position="291"/>
        <end position="313"/>
    </location>
</feature>
<keyword evidence="12 14" id="KW-0807">Transducer</keyword>
<dbReference type="InterPro" id="IPR009132">
    <property type="entry name" value="TAAR_fam"/>
</dbReference>
<organism evidence="17 18">
    <name type="scientific">Paramormyrops kingsleyae</name>
    <dbReference type="NCBI Taxonomy" id="1676925"/>
    <lineage>
        <taxon>Eukaryota</taxon>
        <taxon>Metazoa</taxon>
        <taxon>Chordata</taxon>
        <taxon>Craniata</taxon>
        <taxon>Vertebrata</taxon>
        <taxon>Euteleostomi</taxon>
        <taxon>Actinopterygii</taxon>
        <taxon>Neopterygii</taxon>
        <taxon>Teleostei</taxon>
        <taxon>Osteoglossocephala</taxon>
        <taxon>Osteoglossomorpha</taxon>
        <taxon>Osteoglossiformes</taxon>
        <taxon>Mormyridae</taxon>
        <taxon>Paramormyrops</taxon>
    </lineage>
</organism>
<dbReference type="Proteomes" id="UP000261540">
    <property type="component" value="Unplaced"/>
</dbReference>
<keyword evidence="10 14" id="KW-0675">Receptor</keyword>
<evidence type="ECO:0000256" key="5">
    <source>
        <dbReference type="ARBA" id="ARBA00022824"/>
    </source>
</evidence>
<sequence>MDDSIYCYDSVSGSCKKNVQPISLQFSMFVFMGFVILVTVTGNLLVITSIAHFKQLHTTTNCLILSLAVCDFLMGTFIMPCSAMRSVYGCWYLGDFVCKLHTSTDVMLTASSIFHLSFISVDRYFAVCTPLLYRSIVNSVTALLMIITSWVFPAIFAFGMIFSGLNLKGSEHFFETQVQCVGGCTVFFNPSSAAFSTIFAFFLPGLIMLGIYFKIYMVARRQARSIKDLTQQIKVEDGNGSAVSGKHERKKANTLAVVVGVFLICWTPLFICNFMDPFIGYSIPPTLTDALFWFGYMNSGFNPLVYAFFYSWFRKALSIILRGRIFYTDSCRMKLYSE</sequence>
<evidence type="ECO:0000256" key="1">
    <source>
        <dbReference type="ARBA" id="ARBA00004477"/>
    </source>
</evidence>
<comment type="subcellular location">
    <subcellularLocation>
        <location evidence="2">Cell membrane</location>
        <topology evidence="2">Multi-pass membrane protein</topology>
    </subcellularLocation>
    <subcellularLocation>
        <location evidence="1">Endoplasmic reticulum membrane</location>
        <topology evidence="1">Multi-pass membrane protein</topology>
    </subcellularLocation>
</comment>
<dbReference type="InterPro" id="IPR050569">
    <property type="entry name" value="TAAR"/>
</dbReference>
<accession>A0A3B3SIA1</accession>
<evidence type="ECO:0000313" key="17">
    <source>
        <dbReference type="Ensembl" id="ENSPKIP00000030457.1"/>
    </source>
</evidence>
<feature type="domain" description="G-protein coupled receptors family 1 profile" evidence="16">
    <location>
        <begin position="42"/>
        <end position="306"/>
    </location>
</feature>
<dbReference type="PROSITE" id="PS50262">
    <property type="entry name" value="G_PROTEIN_RECEP_F1_2"/>
    <property type="match status" value="1"/>
</dbReference>
<dbReference type="GO" id="GO:0005789">
    <property type="term" value="C:endoplasmic reticulum membrane"/>
    <property type="evidence" value="ECO:0007669"/>
    <property type="project" value="UniProtKB-SubCell"/>
</dbReference>
<dbReference type="GO" id="GO:0001594">
    <property type="term" value="F:trace-amine receptor activity"/>
    <property type="evidence" value="ECO:0007669"/>
    <property type="project" value="InterPro"/>
</dbReference>
<keyword evidence="6 15" id="KW-1133">Transmembrane helix</keyword>
<reference evidence="17" key="1">
    <citation type="submission" date="2025-08" db="UniProtKB">
        <authorList>
            <consortium name="Ensembl"/>
        </authorList>
    </citation>
    <scope>IDENTIFICATION</scope>
</reference>
<dbReference type="PROSITE" id="PS00237">
    <property type="entry name" value="G_PROTEIN_RECEP_F1_1"/>
    <property type="match status" value="1"/>
</dbReference>
<evidence type="ECO:0000313" key="18">
    <source>
        <dbReference type="Proteomes" id="UP000261540"/>
    </source>
</evidence>
<keyword evidence="3" id="KW-1003">Cell membrane</keyword>
<dbReference type="PRINTS" id="PR00237">
    <property type="entry name" value="GPCRRHODOPSN"/>
</dbReference>
<reference evidence="17" key="2">
    <citation type="submission" date="2025-09" db="UniProtKB">
        <authorList>
            <consortium name="Ensembl"/>
        </authorList>
    </citation>
    <scope>IDENTIFICATION</scope>
</reference>
<evidence type="ECO:0000256" key="8">
    <source>
        <dbReference type="ARBA" id="ARBA00023136"/>
    </source>
</evidence>
<dbReference type="Ensembl" id="ENSPKIT00000011277.1">
    <property type="protein sequence ID" value="ENSPKIP00000030457.1"/>
    <property type="gene ID" value="ENSPKIG00000011305.1"/>
</dbReference>
<evidence type="ECO:0000256" key="14">
    <source>
        <dbReference type="RuleBase" id="RU000688"/>
    </source>
</evidence>
<feature type="transmembrane region" description="Helical" evidence="15">
    <location>
        <begin position="140"/>
        <end position="162"/>
    </location>
</feature>
<evidence type="ECO:0000256" key="2">
    <source>
        <dbReference type="ARBA" id="ARBA00004651"/>
    </source>
</evidence>
<keyword evidence="7 14" id="KW-0297">G-protein coupled receptor</keyword>
<dbReference type="SUPFAM" id="SSF81321">
    <property type="entry name" value="Family A G protein-coupled receptor-like"/>
    <property type="match status" value="1"/>
</dbReference>
<comment type="similarity">
    <text evidence="14">Belongs to the G-protein coupled receptor 1 family.</text>
</comment>
<dbReference type="SMART" id="SM01381">
    <property type="entry name" value="7TM_GPCR_Srsx"/>
    <property type="match status" value="1"/>
</dbReference>
<feature type="transmembrane region" description="Helical" evidence="15">
    <location>
        <begin position="198"/>
        <end position="219"/>
    </location>
</feature>
<dbReference type="Pfam" id="PF00001">
    <property type="entry name" value="7tm_1"/>
    <property type="match status" value="1"/>
</dbReference>
<feature type="transmembrane region" description="Helical" evidence="15">
    <location>
        <begin position="26"/>
        <end position="51"/>
    </location>
</feature>
<dbReference type="GO" id="GO:0005886">
    <property type="term" value="C:plasma membrane"/>
    <property type="evidence" value="ECO:0007669"/>
    <property type="project" value="UniProtKB-SubCell"/>
</dbReference>
<dbReference type="AlphaFoldDB" id="A0A3B3SIA1"/>
<keyword evidence="4 14" id="KW-0812">Transmembrane</keyword>
<dbReference type="InterPro" id="IPR000276">
    <property type="entry name" value="GPCR_Rhodpsn"/>
</dbReference>
<keyword evidence="11" id="KW-0325">Glycoprotein</keyword>
<dbReference type="PANTHER" id="PTHR24249:SF415">
    <property type="entry name" value="TRACE AMINE-ASSOCIATED RECEPTOR 1"/>
    <property type="match status" value="1"/>
</dbReference>
<evidence type="ECO:0000256" key="3">
    <source>
        <dbReference type="ARBA" id="ARBA00022475"/>
    </source>
</evidence>
<evidence type="ECO:0000256" key="6">
    <source>
        <dbReference type="ARBA" id="ARBA00022989"/>
    </source>
</evidence>
<evidence type="ECO:0000256" key="10">
    <source>
        <dbReference type="ARBA" id="ARBA00023170"/>
    </source>
</evidence>
<dbReference type="GeneTree" id="ENSGT00950000182934"/>
<evidence type="ECO:0000256" key="15">
    <source>
        <dbReference type="SAM" id="Phobius"/>
    </source>
</evidence>
<feature type="transmembrane region" description="Helical" evidence="15">
    <location>
        <begin position="108"/>
        <end position="133"/>
    </location>
</feature>